<dbReference type="Pfam" id="PF07394">
    <property type="entry name" value="DUF1501"/>
    <property type="match status" value="1"/>
</dbReference>
<dbReference type="RefSeq" id="WP_197005550.1">
    <property type="nucleotide sequence ID" value="NZ_BONS01000009.1"/>
</dbReference>
<reference evidence="1" key="1">
    <citation type="submission" date="2020-11" db="EMBL/GenBank/DDBJ databases">
        <title>Sequencing the genomes of 1000 actinobacteria strains.</title>
        <authorList>
            <person name="Klenk H.-P."/>
        </authorList>
    </citation>
    <scope>NUCLEOTIDE SEQUENCE</scope>
    <source>
        <strain evidence="1">DSM 45356</strain>
    </source>
</reference>
<dbReference type="EMBL" id="JADOUF010000001">
    <property type="protein sequence ID" value="MBG6138835.1"/>
    <property type="molecule type" value="Genomic_DNA"/>
</dbReference>
<proteinExistence type="predicted"/>
<dbReference type="PANTHER" id="PTHR43737:SF1">
    <property type="entry name" value="DUF1501 DOMAIN-CONTAINING PROTEIN"/>
    <property type="match status" value="1"/>
</dbReference>
<evidence type="ECO:0000313" key="2">
    <source>
        <dbReference type="Proteomes" id="UP000622552"/>
    </source>
</evidence>
<dbReference type="AlphaFoldDB" id="A0A8J7GJQ7"/>
<keyword evidence="2" id="KW-1185">Reference proteome</keyword>
<gene>
    <name evidence="1" type="ORF">IW245_005029</name>
</gene>
<dbReference type="InterPro" id="IPR010869">
    <property type="entry name" value="DUF1501"/>
</dbReference>
<accession>A0A8J7GJQ7</accession>
<dbReference type="Proteomes" id="UP000622552">
    <property type="component" value="Unassembled WGS sequence"/>
</dbReference>
<dbReference type="PROSITE" id="PS51318">
    <property type="entry name" value="TAT"/>
    <property type="match status" value="1"/>
</dbReference>
<dbReference type="PANTHER" id="PTHR43737">
    <property type="entry name" value="BLL7424 PROTEIN"/>
    <property type="match status" value="1"/>
</dbReference>
<comment type="caution">
    <text evidence="1">The sequence shown here is derived from an EMBL/GenBank/DDBJ whole genome shotgun (WGS) entry which is preliminary data.</text>
</comment>
<name>A0A8J7GJQ7_9ACTN</name>
<organism evidence="1 2">
    <name type="scientific">Longispora fulva</name>
    <dbReference type="NCBI Taxonomy" id="619741"/>
    <lineage>
        <taxon>Bacteria</taxon>
        <taxon>Bacillati</taxon>
        <taxon>Actinomycetota</taxon>
        <taxon>Actinomycetes</taxon>
        <taxon>Micromonosporales</taxon>
        <taxon>Micromonosporaceae</taxon>
        <taxon>Longispora</taxon>
    </lineage>
</organism>
<evidence type="ECO:0000313" key="1">
    <source>
        <dbReference type="EMBL" id="MBG6138835.1"/>
    </source>
</evidence>
<sequence length="392" mass="41108">MDTVTRRRFLIGSGVVAAGAIAAGGAALSLPELLSTASPTWRGGRTLVVITLYGGNDGLNTLVPYADDAYHAARPDLAYKPDQVIALDKELGLNPALKGFKKLWDAKKLAVVRGVGYPRPNRSHFSSMDIWQTGSPETPVRTGWLGRWLDVTKRAPVDAISLDPVLPPMLAGAGVAGGSVPLKGLKLPKDLPVAALAKAAPGESPLRSRAAASYADLLSVNALVSKVQGTEPEDPDALGVQLDLVARCVEANIPTKVYSVSLDGFDTHAVEHNVSERLLGELDTAVTAFLDRMAKIPAGEGVVVLVYSEFGRRVKGNASEGTDHGTAGVAFVAGTPVKGGFHGRQPSLTDLDNGDLRVSTDFRDVYATLLAGVLDTDPGKVLAGWSGRVPLL</sequence>
<dbReference type="InterPro" id="IPR006311">
    <property type="entry name" value="TAT_signal"/>
</dbReference>
<protein>
    <submittedName>
        <fullName evidence="1">Uncharacterized protein (DUF1501 family)</fullName>
    </submittedName>
</protein>